<accession>A0A154PSM2</accession>
<dbReference type="AlphaFoldDB" id="A0A154PSM2"/>
<dbReference type="EMBL" id="KQ435159">
    <property type="protein sequence ID" value="KZC14916.1"/>
    <property type="molecule type" value="Genomic_DNA"/>
</dbReference>
<proteinExistence type="predicted"/>
<evidence type="ECO:0000256" key="1">
    <source>
        <dbReference type="SAM" id="MobiDB-lite"/>
    </source>
</evidence>
<evidence type="ECO:0000313" key="3">
    <source>
        <dbReference type="Proteomes" id="UP000076502"/>
    </source>
</evidence>
<evidence type="ECO:0000313" key="2">
    <source>
        <dbReference type="EMBL" id="KZC14916.1"/>
    </source>
</evidence>
<name>A0A154PSM2_DUFNO</name>
<gene>
    <name evidence="2" type="ORF">WN55_07965</name>
</gene>
<reference evidence="2 3" key="1">
    <citation type="submission" date="2015-07" db="EMBL/GenBank/DDBJ databases">
        <title>The genome of Dufourea novaeangliae.</title>
        <authorList>
            <person name="Pan H."/>
            <person name="Kapheim K."/>
        </authorList>
    </citation>
    <scope>NUCLEOTIDE SEQUENCE [LARGE SCALE GENOMIC DNA]</scope>
    <source>
        <strain evidence="2">0120121106</strain>
        <tissue evidence="2">Whole body</tissue>
    </source>
</reference>
<feature type="region of interest" description="Disordered" evidence="1">
    <location>
        <begin position="140"/>
        <end position="172"/>
    </location>
</feature>
<organism evidence="2 3">
    <name type="scientific">Dufourea novaeangliae</name>
    <name type="common">Sweat bee</name>
    <dbReference type="NCBI Taxonomy" id="178035"/>
    <lineage>
        <taxon>Eukaryota</taxon>
        <taxon>Metazoa</taxon>
        <taxon>Ecdysozoa</taxon>
        <taxon>Arthropoda</taxon>
        <taxon>Hexapoda</taxon>
        <taxon>Insecta</taxon>
        <taxon>Pterygota</taxon>
        <taxon>Neoptera</taxon>
        <taxon>Endopterygota</taxon>
        <taxon>Hymenoptera</taxon>
        <taxon>Apocrita</taxon>
        <taxon>Aculeata</taxon>
        <taxon>Apoidea</taxon>
        <taxon>Anthophila</taxon>
        <taxon>Halictidae</taxon>
        <taxon>Rophitinae</taxon>
        <taxon>Dufourea</taxon>
    </lineage>
</organism>
<protein>
    <submittedName>
        <fullName evidence="2">Uncharacterized protein</fullName>
    </submittedName>
</protein>
<sequence>MDYQQPSSSGLADKKRSNKGKVFQLSWLKNNIFKDWLKSDNNKKAFCTACNKVLACGKSELIRHSRTQLHIKNTSKSCDITPSVLLPKVDSNSDLDHVNKVKTAEIKLAAFYAEHNIAFQTINHMVPLLQETCSDPQVHSLAGAEGIPSHPDGGDEHPKSSHPGNRGKYFPATTAAAPRVPDHCGTHEGPGVADRVGAGDTSVPSAAANFGEVGGPGLVKSTHTTSKWCALGPLVAPAAKGANGVCGWRDGGVYIPMTDTKNREGVTAPGVLGAPGAGVGVMVERATPTSLSDVREGRLGNSVPQEPAQVWWSSRPHLCRHLTTVEPARWTTRPAELQELLVKEGIRIPPQRRCPTPRGGLAS</sequence>
<dbReference type="Proteomes" id="UP000076502">
    <property type="component" value="Unassembled WGS sequence"/>
</dbReference>
<keyword evidence="3" id="KW-1185">Reference proteome</keyword>